<dbReference type="InterPro" id="IPR005467">
    <property type="entry name" value="His_kinase_dom"/>
</dbReference>
<dbReference type="Gene3D" id="3.30.450.40">
    <property type="match status" value="1"/>
</dbReference>
<dbReference type="GO" id="GO:0000155">
    <property type="term" value="F:phosphorelay sensor kinase activity"/>
    <property type="evidence" value="ECO:0007669"/>
    <property type="project" value="InterPro"/>
</dbReference>
<dbReference type="InterPro" id="IPR036890">
    <property type="entry name" value="HATPase_C_sf"/>
</dbReference>
<feature type="modified residue" description="4-aspartylphosphate" evidence="6">
    <location>
        <position position="1187"/>
    </location>
</feature>
<dbReference type="PANTHER" id="PTHR43047:SF72">
    <property type="entry name" value="OSMOSENSING HISTIDINE PROTEIN KINASE SLN1"/>
    <property type="match status" value="1"/>
</dbReference>
<evidence type="ECO:0000256" key="2">
    <source>
        <dbReference type="ARBA" id="ARBA00012438"/>
    </source>
</evidence>
<dbReference type="InterPro" id="IPR003594">
    <property type="entry name" value="HATPase_dom"/>
</dbReference>
<organism evidence="10 11">
    <name type="scientific">Truncatella angustata</name>
    <dbReference type="NCBI Taxonomy" id="152316"/>
    <lineage>
        <taxon>Eukaryota</taxon>
        <taxon>Fungi</taxon>
        <taxon>Dikarya</taxon>
        <taxon>Ascomycota</taxon>
        <taxon>Pezizomycotina</taxon>
        <taxon>Sordariomycetes</taxon>
        <taxon>Xylariomycetidae</taxon>
        <taxon>Amphisphaeriales</taxon>
        <taxon>Sporocadaceae</taxon>
        <taxon>Truncatella</taxon>
    </lineage>
</organism>
<dbReference type="OrthoDB" id="303614at2759"/>
<dbReference type="GeneID" id="70124896"/>
<keyword evidence="3 6" id="KW-0597">Phosphoprotein</keyword>
<dbReference type="Pfam" id="PF02518">
    <property type="entry name" value="HATPase_c"/>
    <property type="match status" value="1"/>
</dbReference>
<evidence type="ECO:0000259" key="9">
    <source>
        <dbReference type="PROSITE" id="PS50110"/>
    </source>
</evidence>
<dbReference type="SUPFAM" id="SSF55781">
    <property type="entry name" value="GAF domain-like"/>
    <property type="match status" value="1"/>
</dbReference>
<dbReference type="FunFam" id="3.30.450.40:FF:000083">
    <property type="entry name" value="Sensor histidine kinase/response regulator, putative (AFU_orthologue AFUA_4G00660)"/>
    <property type="match status" value="1"/>
</dbReference>
<dbReference type="CDD" id="cd00082">
    <property type="entry name" value="HisKA"/>
    <property type="match status" value="1"/>
</dbReference>
<evidence type="ECO:0000256" key="4">
    <source>
        <dbReference type="ARBA" id="ARBA00022679"/>
    </source>
</evidence>
<reference evidence="10" key="1">
    <citation type="journal article" date="2021" name="Nat. Commun.">
        <title>Genetic determinants of endophytism in the Arabidopsis root mycobiome.</title>
        <authorList>
            <person name="Mesny F."/>
            <person name="Miyauchi S."/>
            <person name="Thiergart T."/>
            <person name="Pickel B."/>
            <person name="Atanasova L."/>
            <person name="Karlsson M."/>
            <person name="Huettel B."/>
            <person name="Barry K.W."/>
            <person name="Haridas S."/>
            <person name="Chen C."/>
            <person name="Bauer D."/>
            <person name="Andreopoulos W."/>
            <person name="Pangilinan J."/>
            <person name="LaButti K."/>
            <person name="Riley R."/>
            <person name="Lipzen A."/>
            <person name="Clum A."/>
            <person name="Drula E."/>
            <person name="Henrissat B."/>
            <person name="Kohler A."/>
            <person name="Grigoriev I.V."/>
            <person name="Martin F.M."/>
            <person name="Hacquard S."/>
        </authorList>
    </citation>
    <scope>NUCLEOTIDE SEQUENCE</scope>
    <source>
        <strain evidence="10">MPI-SDFR-AT-0073</strain>
    </source>
</reference>
<name>A0A9P8UMP7_9PEZI</name>
<evidence type="ECO:0000313" key="10">
    <source>
        <dbReference type="EMBL" id="KAH6654787.1"/>
    </source>
</evidence>
<dbReference type="Pfam" id="PF00512">
    <property type="entry name" value="HisKA"/>
    <property type="match status" value="1"/>
</dbReference>
<proteinExistence type="predicted"/>
<feature type="domain" description="Response regulatory" evidence="9">
    <location>
        <begin position="1136"/>
        <end position="1257"/>
    </location>
</feature>
<dbReference type="Pfam" id="PF00072">
    <property type="entry name" value="Response_reg"/>
    <property type="match status" value="1"/>
</dbReference>
<dbReference type="PANTHER" id="PTHR43047">
    <property type="entry name" value="TWO-COMPONENT HISTIDINE PROTEIN KINASE"/>
    <property type="match status" value="1"/>
</dbReference>
<dbReference type="InterPro" id="IPR003018">
    <property type="entry name" value="GAF"/>
</dbReference>
<dbReference type="SUPFAM" id="SSF47384">
    <property type="entry name" value="Homodimeric domain of signal transducing histidine kinase"/>
    <property type="match status" value="1"/>
</dbReference>
<dbReference type="GO" id="GO:0009927">
    <property type="term" value="F:histidine phosphotransfer kinase activity"/>
    <property type="evidence" value="ECO:0007669"/>
    <property type="project" value="TreeGrafter"/>
</dbReference>
<feature type="domain" description="Histidine kinase" evidence="8">
    <location>
        <begin position="614"/>
        <end position="901"/>
    </location>
</feature>
<dbReference type="PRINTS" id="PR00344">
    <property type="entry name" value="BCTRLSENSOR"/>
</dbReference>
<dbReference type="Gene3D" id="3.40.50.2300">
    <property type="match status" value="1"/>
</dbReference>
<dbReference type="Gene3D" id="3.30.565.10">
    <property type="entry name" value="Histidine kinase-like ATPase, C-terminal domain"/>
    <property type="match status" value="1"/>
</dbReference>
<evidence type="ECO:0000256" key="1">
    <source>
        <dbReference type="ARBA" id="ARBA00000085"/>
    </source>
</evidence>
<feature type="compositionally biased region" description="Basic residues" evidence="7">
    <location>
        <begin position="680"/>
        <end position="689"/>
    </location>
</feature>
<evidence type="ECO:0000259" key="8">
    <source>
        <dbReference type="PROSITE" id="PS50109"/>
    </source>
</evidence>
<sequence length="1268" mass="139106">MSRHVSERVREREVLKYATVFCNITDSTLHSQGPSNRRATLSSADASLSAFAQLGALRLDAARCLISVFDETRQFVIAEGTPSSSLNPNATATDDYWLGCTALPRSGRVCEHMLTDDGDPSLGELDPSTSGLLGPATLPVTVIPDLAQDERYKDKPDVTDRPHNSFYAGVPLRTPRGINIGTLGIFDDKPRDGLDSSQVEFLQHMSCAVMSHLELRRSAENSSRSERMVRGIGSFVEGKSTISNLWRGTHAAAFEKGDAEGKLNANQQTLQQSHVDRDLALDESARESSRAVFTTESTPLHGNHETDPEPLFEQERESSPSPPPVPPSEEPVAASLQDNSQSVTDKGTTLTKFTLTSTGSVASAATKSFADEIHTTEIREAFGKAANIIRESIEVEGVAFLDAMVNTFGGLVSRGADSESASSDSHPDTSGGEGGATEEEKEPKFCRIFAFSTTDASSIDGKSNRTQINVPQKFLRSLLRRYPAGKTFRFDSNNEIVSGDSEEDQYQVPGAGGAEAQASLQVRKRNVAQSRQSEGNVLSSILQGARSVMMVPLWDPIQERWHAGAFVWSKTADRVFTMEREVSYLRAFGSTIMAEINHIEATQSEKMKSDLLGSLSHELRSPLHGVLAGIELIQDTELDAFQGDALNSMESCGRTLLDVIEHLLDFSKMNRFVKSTKEQKKARKHNRSGRSREQQESFESKMLPIMADVDLGVLVEEVVESVYAGFGYERLRIGQPDQHGPTPGSMYNQDPYAYQDGRDAARFSTGGVTIYIDIDAKETWTRHIQPGGLRRIIMNILGNSMKYTNQGYIHIKMRQVKVPLKRNRHRTNLVLTITDSGKGITADFLRHKLFTPFSQEDSLQPGTGLGLSLIHQIVTLLNGSITVESQLELGTSFQVTLPLPATKFDGGQPSNLGPNADFLRGLRVSLRGFKEKRDTAGLPNHQAPIERQILTDMCHTWLGLEIVTEDDEDTRPDCIICSDQALEGLASEPSGLLPPVIVVCQNGSIAQKLLQNRRTGESGHFFECISQPIGPHKLSKALILAMERWGKFTTSLEPSADATVTSMPDAYIPPQRSDAEHSEVKAPPSSAPPLHFSLAQMSLNEEHVGSGTTQSIDTQMPNTSTHELHQSYESEQAPTSFLIVDDNKINLQILVAFMKKMKRSYKSAQDGLEALGTYAETPGHFRCILMDISMPVMDGLEATRRIREFEQARDLPRSTIIALTGMASASTQQEAFGSGVDFFLAKPVRLKQLTEILAEKGMSSPSRSEATV</sequence>
<accession>A0A9P8UMP7</accession>
<comment type="catalytic activity">
    <reaction evidence="1">
        <text>ATP + protein L-histidine = ADP + protein N-phospho-L-histidine.</text>
        <dbReference type="EC" id="2.7.13.3"/>
    </reaction>
</comment>
<dbReference type="InterPro" id="IPR001789">
    <property type="entry name" value="Sig_transdc_resp-reg_receiver"/>
</dbReference>
<dbReference type="CDD" id="cd17546">
    <property type="entry name" value="REC_hyHK_CKI1_RcsC-like"/>
    <property type="match status" value="1"/>
</dbReference>
<comment type="caution">
    <text evidence="10">The sequence shown here is derived from an EMBL/GenBank/DDBJ whole genome shotgun (WGS) entry which is preliminary data.</text>
</comment>
<gene>
    <name evidence="10" type="ORF">BKA67DRAFT_289412</name>
</gene>
<dbReference type="InterPro" id="IPR011006">
    <property type="entry name" value="CheY-like_superfamily"/>
</dbReference>
<dbReference type="InterPro" id="IPR004358">
    <property type="entry name" value="Sig_transdc_His_kin-like_C"/>
</dbReference>
<dbReference type="Gene3D" id="1.10.287.130">
    <property type="match status" value="1"/>
</dbReference>
<dbReference type="EC" id="2.7.13.3" evidence="2"/>
<keyword evidence="4" id="KW-0808">Transferase</keyword>
<evidence type="ECO:0000256" key="5">
    <source>
        <dbReference type="ARBA" id="ARBA00022777"/>
    </source>
</evidence>
<dbReference type="SUPFAM" id="SSF52172">
    <property type="entry name" value="CheY-like"/>
    <property type="match status" value="1"/>
</dbReference>
<dbReference type="PROSITE" id="PS50109">
    <property type="entry name" value="HIS_KIN"/>
    <property type="match status" value="1"/>
</dbReference>
<feature type="compositionally biased region" description="Basic and acidic residues" evidence="7">
    <location>
        <begin position="302"/>
        <end position="318"/>
    </location>
</feature>
<dbReference type="RefSeq" id="XP_045959057.1">
    <property type="nucleotide sequence ID" value="XM_046096003.1"/>
</dbReference>
<dbReference type="InterPro" id="IPR036097">
    <property type="entry name" value="HisK_dim/P_sf"/>
</dbReference>
<dbReference type="EMBL" id="JAGPXC010000004">
    <property type="protein sequence ID" value="KAH6654787.1"/>
    <property type="molecule type" value="Genomic_DNA"/>
</dbReference>
<dbReference type="SMART" id="SM00388">
    <property type="entry name" value="HisKA"/>
    <property type="match status" value="1"/>
</dbReference>
<dbReference type="InterPro" id="IPR003661">
    <property type="entry name" value="HisK_dim/P_dom"/>
</dbReference>
<dbReference type="SMART" id="SM00448">
    <property type="entry name" value="REC"/>
    <property type="match status" value="1"/>
</dbReference>
<dbReference type="InterPro" id="IPR029016">
    <property type="entry name" value="GAF-like_dom_sf"/>
</dbReference>
<dbReference type="SUPFAM" id="SSF55874">
    <property type="entry name" value="ATPase domain of HSP90 chaperone/DNA topoisomerase II/histidine kinase"/>
    <property type="match status" value="1"/>
</dbReference>
<dbReference type="AlphaFoldDB" id="A0A9P8UMP7"/>
<evidence type="ECO:0000256" key="3">
    <source>
        <dbReference type="ARBA" id="ARBA00022553"/>
    </source>
</evidence>
<evidence type="ECO:0000256" key="6">
    <source>
        <dbReference type="PROSITE-ProRule" id="PRU00169"/>
    </source>
</evidence>
<feature type="compositionally biased region" description="Polar residues" evidence="7">
    <location>
        <begin position="291"/>
        <end position="300"/>
    </location>
</feature>
<dbReference type="SMART" id="SM00387">
    <property type="entry name" value="HATPase_c"/>
    <property type="match status" value="1"/>
</dbReference>
<feature type="compositionally biased region" description="Pro residues" evidence="7">
    <location>
        <begin position="320"/>
        <end position="329"/>
    </location>
</feature>
<feature type="region of interest" description="Disordered" evidence="7">
    <location>
        <begin position="675"/>
        <end position="697"/>
    </location>
</feature>
<dbReference type="GO" id="GO:0005886">
    <property type="term" value="C:plasma membrane"/>
    <property type="evidence" value="ECO:0007669"/>
    <property type="project" value="TreeGrafter"/>
</dbReference>
<keyword evidence="11" id="KW-1185">Reference proteome</keyword>
<keyword evidence="5" id="KW-0418">Kinase</keyword>
<evidence type="ECO:0000256" key="7">
    <source>
        <dbReference type="SAM" id="MobiDB-lite"/>
    </source>
</evidence>
<feature type="region of interest" description="Disordered" evidence="7">
    <location>
        <begin position="415"/>
        <end position="441"/>
    </location>
</feature>
<dbReference type="Pfam" id="PF01590">
    <property type="entry name" value="GAF"/>
    <property type="match status" value="1"/>
</dbReference>
<dbReference type="Proteomes" id="UP000758603">
    <property type="component" value="Unassembled WGS sequence"/>
</dbReference>
<feature type="region of interest" description="Disordered" evidence="7">
    <location>
        <begin position="281"/>
        <end position="345"/>
    </location>
</feature>
<protein>
    <recommendedName>
        <fullName evidence="2">histidine kinase</fullName>
        <ecNumber evidence="2">2.7.13.3</ecNumber>
    </recommendedName>
</protein>
<dbReference type="PROSITE" id="PS50110">
    <property type="entry name" value="RESPONSE_REGULATORY"/>
    <property type="match status" value="1"/>
</dbReference>
<evidence type="ECO:0000313" key="11">
    <source>
        <dbReference type="Proteomes" id="UP000758603"/>
    </source>
</evidence>